<dbReference type="EMBL" id="JALGBI010000001">
    <property type="protein sequence ID" value="MCJ0763423.1"/>
    <property type="molecule type" value="Genomic_DNA"/>
</dbReference>
<evidence type="ECO:0000256" key="1">
    <source>
        <dbReference type="SAM" id="MobiDB-lite"/>
    </source>
</evidence>
<comment type="caution">
    <text evidence="3">The sequence shown here is derived from an EMBL/GenBank/DDBJ whole genome shotgun (WGS) entry which is preliminary data.</text>
</comment>
<accession>A0A9X1VUD4</accession>
<dbReference type="InterPro" id="IPR006311">
    <property type="entry name" value="TAT_signal"/>
</dbReference>
<dbReference type="PROSITE" id="PS51318">
    <property type="entry name" value="TAT"/>
    <property type="match status" value="1"/>
</dbReference>
<dbReference type="SUPFAM" id="SSF63829">
    <property type="entry name" value="Calcium-dependent phosphotriesterase"/>
    <property type="match status" value="1"/>
</dbReference>
<feature type="region of interest" description="Disordered" evidence="1">
    <location>
        <begin position="423"/>
        <end position="443"/>
    </location>
</feature>
<organism evidence="3 4">
    <name type="scientific">Variovorax terrae</name>
    <dbReference type="NCBI Taxonomy" id="2923278"/>
    <lineage>
        <taxon>Bacteria</taxon>
        <taxon>Pseudomonadati</taxon>
        <taxon>Pseudomonadota</taxon>
        <taxon>Betaproteobacteria</taxon>
        <taxon>Burkholderiales</taxon>
        <taxon>Comamonadaceae</taxon>
        <taxon>Variovorax</taxon>
    </lineage>
</organism>
<feature type="signal peptide" evidence="2">
    <location>
        <begin position="1"/>
        <end position="28"/>
    </location>
</feature>
<keyword evidence="2" id="KW-0732">Signal</keyword>
<dbReference type="AlphaFoldDB" id="A0A9X1VUD4"/>
<reference evidence="3" key="1">
    <citation type="submission" date="2022-03" db="EMBL/GenBank/DDBJ databases">
        <authorList>
            <person name="Woo C.Y."/>
        </authorList>
    </citation>
    <scope>NUCLEOTIDE SEQUENCE</scope>
    <source>
        <strain evidence="3">CYS-02</strain>
    </source>
</reference>
<feature type="region of interest" description="Disordered" evidence="1">
    <location>
        <begin position="571"/>
        <end position="600"/>
    </location>
</feature>
<dbReference type="InterPro" id="IPR008557">
    <property type="entry name" value="PhoX"/>
</dbReference>
<sequence>MQTQRRFVLKAGATGLVALLGPGFPASAAGTAPVLGFTGVAASARDALTIPPEYEYSLLYKWGDPTGVVGALPAYRPDASNNAQEQAVQAGMHHDGMHFFPLNADGSRALLVMNHEYTDERLLHTDGATPWTAEKVRKSQHAMGVSVIEIALGAQGWRQVLPSRHARRIHGNTPMRLGGPAAGSSMLQTALNPAGDEVLGTFANCAMGVTPWGTYLTCEENFHGYFGGAKDADFQPDAAQRRYGTTAGGQWVDWYRFDERFDLTKHPNEANRFGWVVEIDPMDPTSTPVKRTALGRKRQESATCTLTQDGRVAVYMGDDTRFEYIYKFVSRDKVQPGGYAANRELLDHGTLYVARFDADGRGAWLELTQGRPGLGREQGFATQADVVVKARLAADAVGGTKMDRPEWITVHPHTGEVFVTLTNNSQRGEPGRPGPDAANPRERNVGGHIIRWREAGGDAAASAFGWRHFVLAGDPARPGAATQYPSPQADAFGCPDGLHFDRGGLLWIQTDMSGQAIGKGSYAQLGNNAMLCADPATGRIKRFLSGPSGCEITGCVVTPDRRTLFVNIQHPGEASDDGGGAHNSAWPDGTTPGSARPRSATVVVRRRDGGLVGT</sequence>
<evidence type="ECO:0000313" key="4">
    <source>
        <dbReference type="Proteomes" id="UP001139447"/>
    </source>
</evidence>
<name>A0A9X1VUD4_9BURK</name>
<feature type="chain" id="PRO_5040867964" evidence="2">
    <location>
        <begin position="29"/>
        <end position="614"/>
    </location>
</feature>
<evidence type="ECO:0000256" key="2">
    <source>
        <dbReference type="SAM" id="SignalP"/>
    </source>
</evidence>
<dbReference type="PANTHER" id="PTHR35399">
    <property type="entry name" value="SLR8030 PROTEIN"/>
    <property type="match status" value="1"/>
</dbReference>
<dbReference type="Proteomes" id="UP001139447">
    <property type="component" value="Unassembled WGS sequence"/>
</dbReference>
<keyword evidence="4" id="KW-1185">Reference proteome</keyword>
<proteinExistence type="predicted"/>
<evidence type="ECO:0000313" key="3">
    <source>
        <dbReference type="EMBL" id="MCJ0763423.1"/>
    </source>
</evidence>
<dbReference type="RefSeq" id="WP_243306014.1">
    <property type="nucleotide sequence ID" value="NZ_JALGBI010000001.1"/>
</dbReference>
<protein>
    <submittedName>
        <fullName evidence="3">PhoX family phosphatase</fullName>
    </submittedName>
</protein>
<gene>
    <name evidence="3" type="ORF">MMF98_09400</name>
</gene>
<dbReference type="PANTHER" id="PTHR35399:SF2">
    <property type="entry name" value="DUF839 DOMAIN-CONTAINING PROTEIN"/>
    <property type="match status" value="1"/>
</dbReference>
<dbReference type="Pfam" id="PF05787">
    <property type="entry name" value="PhoX"/>
    <property type="match status" value="1"/>
</dbReference>